<evidence type="ECO:0000256" key="2">
    <source>
        <dbReference type="ARBA" id="ARBA00004651"/>
    </source>
</evidence>
<dbReference type="PANTHER" id="PTHR34220">
    <property type="entry name" value="SENSOR HISTIDINE KINASE YPDA"/>
    <property type="match status" value="1"/>
</dbReference>
<organism evidence="16 17">
    <name type="scientific">Paenibacillus thailandensis</name>
    <dbReference type="NCBI Taxonomy" id="393250"/>
    <lineage>
        <taxon>Bacteria</taxon>
        <taxon>Bacillati</taxon>
        <taxon>Bacillota</taxon>
        <taxon>Bacilli</taxon>
        <taxon>Bacillales</taxon>
        <taxon>Paenibacillaceae</taxon>
        <taxon>Paenibacillus</taxon>
    </lineage>
</organism>
<dbReference type="SMART" id="SM00387">
    <property type="entry name" value="HATPase_c"/>
    <property type="match status" value="1"/>
</dbReference>
<dbReference type="SMART" id="SM00065">
    <property type="entry name" value="GAF"/>
    <property type="match status" value="1"/>
</dbReference>
<dbReference type="PROSITE" id="PS50109">
    <property type="entry name" value="HIS_KIN"/>
    <property type="match status" value="1"/>
</dbReference>
<feature type="transmembrane region" description="Helical" evidence="14">
    <location>
        <begin position="87"/>
        <end position="109"/>
    </location>
</feature>
<dbReference type="SUPFAM" id="SSF55781">
    <property type="entry name" value="GAF domain-like"/>
    <property type="match status" value="1"/>
</dbReference>
<keyword evidence="12" id="KW-0902">Two-component regulatory system</keyword>
<keyword evidence="10" id="KW-0067">ATP-binding</keyword>
<evidence type="ECO:0000256" key="1">
    <source>
        <dbReference type="ARBA" id="ARBA00000085"/>
    </source>
</evidence>
<reference evidence="17" key="1">
    <citation type="journal article" date="2019" name="Int. J. Syst. Evol. Microbiol.">
        <title>The Global Catalogue of Microorganisms (GCM) 10K type strain sequencing project: providing services to taxonomists for standard genome sequencing and annotation.</title>
        <authorList>
            <consortium name="The Broad Institute Genomics Platform"/>
            <consortium name="The Broad Institute Genome Sequencing Center for Infectious Disease"/>
            <person name="Wu L."/>
            <person name="Ma J."/>
        </authorList>
    </citation>
    <scope>NUCLEOTIDE SEQUENCE [LARGE SCALE GENOMIC DNA]</scope>
    <source>
        <strain evidence="17">TISTR 1827</strain>
    </source>
</reference>
<feature type="transmembrane region" description="Helical" evidence="14">
    <location>
        <begin position="184"/>
        <end position="208"/>
    </location>
</feature>
<evidence type="ECO:0000256" key="14">
    <source>
        <dbReference type="SAM" id="Phobius"/>
    </source>
</evidence>
<dbReference type="EC" id="2.7.13.3" evidence="3"/>
<accession>A0ABW5QXP9</accession>
<dbReference type="InterPro" id="IPR011620">
    <property type="entry name" value="Sig_transdc_His_kinase_LytS_TM"/>
</dbReference>
<evidence type="ECO:0000256" key="12">
    <source>
        <dbReference type="ARBA" id="ARBA00023012"/>
    </source>
</evidence>
<name>A0ABW5QXP9_9BACL</name>
<evidence type="ECO:0000256" key="5">
    <source>
        <dbReference type="ARBA" id="ARBA00022553"/>
    </source>
</evidence>
<evidence type="ECO:0000313" key="16">
    <source>
        <dbReference type="EMBL" id="MFD2661224.1"/>
    </source>
</evidence>
<keyword evidence="4" id="KW-1003">Cell membrane</keyword>
<proteinExistence type="predicted"/>
<dbReference type="InterPro" id="IPR050640">
    <property type="entry name" value="Bact_2-comp_sensor_kinase"/>
</dbReference>
<keyword evidence="8" id="KW-0547">Nucleotide-binding</keyword>
<protein>
    <recommendedName>
        <fullName evidence="3">histidine kinase</fullName>
        <ecNumber evidence="3">2.7.13.3</ecNumber>
    </recommendedName>
</protein>
<evidence type="ECO:0000256" key="7">
    <source>
        <dbReference type="ARBA" id="ARBA00022692"/>
    </source>
</evidence>
<keyword evidence="6" id="KW-0808">Transferase</keyword>
<dbReference type="InterPro" id="IPR005467">
    <property type="entry name" value="His_kinase_dom"/>
</dbReference>
<dbReference type="InterPro" id="IPR004358">
    <property type="entry name" value="Sig_transdc_His_kin-like_C"/>
</dbReference>
<dbReference type="InterPro" id="IPR036890">
    <property type="entry name" value="HATPase_C_sf"/>
</dbReference>
<evidence type="ECO:0000256" key="13">
    <source>
        <dbReference type="ARBA" id="ARBA00023136"/>
    </source>
</evidence>
<keyword evidence="5" id="KW-0597">Phosphoprotein</keyword>
<dbReference type="EMBL" id="JBHUMY010000012">
    <property type="protein sequence ID" value="MFD2661224.1"/>
    <property type="molecule type" value="Genomic_DNA"/>
</dbReference>
<keyword evidence="16" id="KW-0675">Receptor</keyword>
<evidence type="ECO:0000256" key="4">
    <source>
        <dbReference type="ARBA" id="ARBA00022475"/>
    </source>
</evidence>
<dbReference type="Gene3D" id="3.30.565.10">
    <property type="entry name" value="Histidine kinase-like ATPase, C-terminal domain"/>
    <property type="match status" value="1"/>
</dbReference>
<dbReference type="Pfam" id="PF07694">
    <property type="entry name" value="5TM-5TMR_LYT"/>
    <property type="match status" value="1"/>
</dbReference>
<evidence type="ECO:0000256" key="6">
    <source>
        <dbReference type="ARBA" id="ARBA00022679"/>
    </source>
</evidence>
<keyword evidence="11 14" id="KW-1133">Transmembrane helix</keyword>
<evidence type="ECO:0000256" key="3">
    <source>
        <dbReference type="ARBA" id="ARBA00012438"/>
    </source>
</evidence>
<dbReference type="Pfam" id="PF06580">
    <property type="entry name" value="His_kinase"/>
    <property type="match status" value="1"/>
</dbReference>
<comment type="catalytic activity">
    <reaction evidence="1">
        <text>ATP + protein L-histidine = ADP + protein N-phospho-L-histidine.</text>
        <dbReference type="EC" id="2.7.13.3"/>
    </reaction>
</comment>
<comment type="caution">
    <text evidence="16">The sequence shown here is derived from an EMBL/GenBank/DDBJ whole genome shotgun (WGS) entry which is preliminary data.</text>
</comment>
<keyword evidence="13 14" id="KW-0472">Membrane</keyword>
<dbReference type="InterPro" id="IPR003018">
    <property type="entry name" value="GAF"/>
</dbReference>
<dbReference type="RefSeq" id="WP_379273718.1">
    <property type="nucleotide sequence ID" value="NZ_JBHUGT010000024.1"/>
</dbReference>
<dbReference type="PANTHER" id="PTHR34220:SF7">
    <property type="entry name" value="SENSOR HISTIDINE KINASE YPDA"/>
    <property type="match status" value="1"/>
</dbReference>
<keyword evidence="7 14" id="KW-0812">Transmembrane</keyword>
<evidence type="ECO:0000313" key="17">
    <source>
        <dbReference type="Proteomes" id="UP001597493"/>
    </source>
</evidence>
<dbReference type="Pfam" id="PF02518">
    <property type="entry name" value="HATPase_c"/>
    <property type="match status" value="1"/>
</dbReference>
<dbReference type="PRINTS" id="PR00344">
    <property type="entry name" value="BCTRLSENSOR"/>
</dbReference>
<dbReference type="InterPro" id="IPR029016">
    <property type="entry name" value="GAF-like_dom_sf"/>
</dbReference>
<keyword evidence="17" id="KW-1185">Reference proteome</keyword>
<sequence>MFYLLPLMLERVGILVIVAFLLSRMKSFRQIVRNEHQLPAKLLLILTFGAFGVISNYTGVEIRGSSIGSEVWQTGVHVDSALANTRIMGVAIGGLLGGPLVGTGVGLIAGLHRLTLGGYTAVACAVSTLLAGIVTGWIGRKFRTSDGNAPWKAVAVGILMECVQMGVILLIARPVDAAFELVSIIGLPMIVMNGFGTLLFMLMIQSILQEDERARAHQTNLALHIADSTLPFFRQGLNPDSCREAAAVILSRTDADAISITDRERVLAHVGAGDDHHIPLHSLATRLTRTVLEQGKIAVATSRKEIQCADENCSLQAAIVLPLQVRGETVGTLKLYYTDPERLNGVQKKLAEGLGKLFSTQLELADAELQSRLLRDAEIKALQAQVHPHFLFNAINTISALCRTDASKARELLVQLGTFFRSNLQGARQTLIPLHQELRHVEAYLSLEQARFPDKYCLSMDIEPGLENVDIPPFTLQPLVENAVRHAFQGLGLHHKGAIAIRAYRKDDTMVIETRDNGIGIGGDLLERLGDQAVRSAEGTGTALHNIRKRIEEIYGRDGLFQIESDERTGTKVMIKLPIQSAREETLC</sequence>
<dbReference type="Gene3D" id="3.30.450.40">
    <property type="match status" value="1"/>
</dbReference>
<dbReference type="Proteomes" id="UP001597493">
    <property type="component" value="Unassembled WGS sequence"/>
</dbReference>
<comment type="subcellular location">
    <subcellularLocation>
        <location evidence="2">Cell membrane</location>
        <topology evidence="2">Multi-pass membrane protein</topology>
    </subcellularLocation>
</comment>
<gene>
    <name evidence="16" type="ORF">ACFSW5_13280</name>
</gene>
<dbReference type="Pfam" id="PF13492">
    <property type="entry name" value="GAF_3"/>
    <property type="match status" value="1"/>
</dbReference>
<evidence type="ECO:0000256" key="10">
    <source>
        <dbReference type="ARBA" id="ARBA00022840"/>
    </source>
</evidence>
<evidence type="ECO:0000256" key="8">
    <source>
        <dbReference type="ARBA" id="ARBA00022741"/>
    </source>
</evidence>
<evidence type="ECO:0000256" key="11">
    <source>
        <dbReference type="ARBA" id="ARBA00022989"/>
    </source>
</evidence>
<evidence type="ECO:0000259" key="15">
    <source>
        <dbReference type="PROSITE" id="PS50109"/>
    </source>
</evidence>
<feature type="transmembrane region" description="Helical" evidence="14">
    <location>
        <begin position="42"/>
        <end position="60"/>
    </location>
</feature>
<evidence type="ECO:0000256" key="9">
    <source>
        <dbReference type="ARBA" id="ARBA00022777"/>
    </source>
</evidence>
<dbReference type="SUPFAM" id="SSF55874">
    <property type="entry name" value="ATPase domain of HSP90 chaperone/DNA topoisomerase II/histidine kinase"/>
    <property type="match status" value="1"/>
</dbReference>
<feature type="transmembrane region" description="Helical" evidence="14">
    <location>
        <begin position="116"/>
        <end position="139"/>
    </location>
</feature>
<dbReference type="InterPro" id="IPR003594">
    <property type="entry name" value="HATPase_dom"/>
</dbReference>
<feature type="transmembrane region" description="Helical" evidence="14">
    <location>
        <begin position="6"/>
        <end position="22"/>
    </location>
</feature>
<dbReference type="InterPro" id="IPR010559">
    <property type="entry name" value="Sig_transdc_His_kin_internal"/>
</dbReference>
<keyword evidence="9" id="KW-0418">Kinase</keyword>
<feature type="domain" description="Histidine kinase" evidence="15">
    <location>
        <begin position="476"/>
        <end position="581"/>
    </location>
</feature>
<feature type="transmembrane region" description="Helical" evidence="14">
    <location>
        <begin position="151"/>
        <end position="172"/>
    </location>
</feature>